<dbReference type="InterPro" id="IPR002347">
    <property type="entry name" value="SDR_fam"/>
</dbReference>
<dbReference type="CDD" id="cd05344">
    <property type="entry name" value="BKR_like_SDR_like"/>
    <property type="match status" value="1"/>
</dbReference>
<gene>
    <name evidence="3" type="ORF">FFV09_23525</name>
</gene>
<evidence type="ECO:0000256" key="1">
    <source>
        <dbReference type="ARBA" id="ARBA00006484"/>
    </source>
</evidence>
<dbReference type="AlphaFoldDB" id="A0A4Y6V2H1"/>
<accession>A0A4Y6V2H1</accession>
<dbReference type="GO" id="GO:0016491">
    <property type="term" value="F:oxidoreductase activity"/>
    <property type="evidence" value="ECO:0007669"/>
    <property type="project" value="UniProtKB-KW"/>
</dbReference>
<dbReference type="PRINTS" id="PR00080">
    <property type="entry name" value="SDRFAMILY"/>
</dbReference>
<dbReference type="GO" id="GO:0008206">
    <property type="term" value="P:bile acid metabolic process"/>
    <property type="evidence" value="ECO:0007669"/>
    <property type="project" value="UniProtKB-ARBA"/>
</dbReference>
<protein>
    <submittedName>
        <fullName evidence="3">SDR family oxidoreductase</fullName>
    </submittedName>
</protein>
<dbReference type="Pfam" id="PF13561">
    <property type="entry name" value="adh_short_C2"/>
    <property type="match status" value="1"/>
</dbReference>
<dbReference type="PRINTS" id="PR00081">
    <property type="entry name" value="GDHRDH"/>
</dbReference>
<evidence type="ECO:0000313" key="4">
    <source>
        <dbReference type="Proteomes" id="UP000316968"/>
    </source>
</evidence>
<dbReference type="InterPro" id="IPR050259">
    <property type="entry name" value="SDR"/>
</dbReference>
<sequence>MDLGLKGKSVFVAAASKGLGRAAALEFAREGANVTIASRSEERLSEAKRAIGEATGVEVATVVMDAGREDDVRRAIEQAARRFGGLDVLIVNAGGPPGGRFDDMDDADWQGAFELNLLGTIRMIRAALPHMRQAGGGRIVNLTSTSIKQPIDGLILSNVLRSGVNALTKTLATELAPDGILINTVAPGRIATDRIAELDEDKAERTGRPIEEIRQENEAQIPLGRLGQPDEFGRIVVFYGSFANTYVTGQALLVDGGAVKAL</sequence>
<organism evidence="3 4">
    <name type="scientific">Saccharibacillus brassicae</name>
    <dbReference type="NCBI Taxonomy" id="2583377"/>
    <lineage>
        <taxon>Bacteria</taxon>
        <taxon>Bacillati</taxon>
        <taxon>Bacillota</taxon>
        <taxon>Bacilli</taxon>
        <taxon>Bacillales</taxon>
        <taxon>Paenibacillaceae</taxon>
        <taxon>Saccharibacillus</taxon>
    </lineage>
</organism>
<keyword evidence="4" id="KW-1185">Reference proteome</keyword>
<dbReference type="RefSeq" id="WP_141450197.1">
    <property type="nucleotide sequence ID" value="NZ_CP041217.1"/>
</dbReference>
<dbReference type="FunFam" id="3.40.50.720:FF:000084">
    <property type="entry name" value="Short-chain dehydrogenase reductase"/>
    <property type="match status" value="1"/>
</dbReference>
<evidence type="ECO:0000256" key="2">
    <source>
        <dbReference type="ARBA" id="ARBA00023002"/>
    </source>
</evidence>
<dbReference type="OrthoDB" id="9803333at2"/>
<name>A0A4Y6V2H1_SACBS</name>
<dbReference type="KEGG" id="saca:FFV09_23525"/>
<keyword evidence="2" id="KW-0560">Oxidoreductase</keyword>
<reference evidence="3 4" key="1">
    <citation type="submission" date="2019-06" db="EMBL/GenBank/DDBJ databases">
        <title>Saccharibacillus brassicae sp. nov., an endophytic bacterium isolated from Chinese cabbage seeds (Brassica pekinensis).</title>
        <authorList>
            <person name="Jiang L."/>
            <person name="Lee J."/>
            <person name="Kim S.W."/>
        </authorList>
    </citation>
    <scope>NUCLEOTIDE SEQUENCE [LARGE SCALE GENOMIC DNA]</scope>
    <source>
        <strain evidence="4">KCTC 43072 / ATSA2</strain>
    </source>
</reference>
<dbReference type="Proteomes" id="UP000316968">
    <property type="component" value="Chromosome"/>
</dbReference>
<dbReference type="Gene3D" id="3.40.50.720">
    <property type="entry name" value="NAD(P)-binding Rossmann-like Domain"/>
    <property type="match status" value="1"/>
</dbReference>
<dbReference type="PANTHER" id="PTHR42879:SF6">
    <property type="entry name" value="NADPH-DEPENDENT REDUCTASE BACG"/>
    <property type="match status" value="1"/>
</dbReference>
<comment type="similarity">
    <text evidence="1">Belongs to the short-chain dehydrogenases/reductases (SDR) family.</text>
</comment>
<proteinExistence type="inferred from homology"/>
<dbReference type="InterPro" id="IPR036291">
    <property type="entry name" value="NAD(P)-bd_dom_sf"/>
</dbReference>
<dbReference type="PANTHER" id="PTHR42879">
    <property type="entry name" value="3-OXOACYL-(ACYL-CARRIER-PROTEIN) REDUCTASE"/>
    <property type="match status" value="1"/>
</dbReference>
<dbReference type="SUPFAM" id="SSF51735">
    <property type="entry name" value="NAD(P)-binding Rossmann-fold domains"/>
    <property type="match status" value="1"/>
</dbReference>
<evidence type="ECO:0000313" key="3">
    <source>
        <dbReference type="EMBL" id="QDH23574.1"/>
    </source>
</evidence>
<dbReference type="EMBL" id="CP041217">
    <property type="protein sequence ID" value="QDH23574.1"/>
    <property type="molecule type" value="Genomic_DNA"/>
</dbReference>